<organism evidence="6 7">
    <name type="scientific">Durio zibethinus</name>
    <name type="common">Durian</name>
    <dbReference type="NCBI Taxonomy" id="66656"/>
    <lineage>
        <taxon>Eukaryota</taxon>
        <taxon>Viridiplantae</taxon>
        <taxon>Streptophyta</taxon>
        <taxon>Embryophyta</taxon>
        <taxon>Tracheophyta</taxon>
        <taxon>Spermatophyta</taxon>
        <taxon>Magnoliopsida</taxon>
        <taxon>eudicotyledons</taxon>
        <taxon>Gunneridae</taxon>
        <taxon>Pentapetalae</taxon>
        <taxon>rosids</taxon>
        <taxon>malvids</taxon>
        <taxon>Malvales</taxon>
        <taxon>Malvaceae</taxon>
        <taxon>Helicteroideae</taxon>
        <taxon>Durio</taxon>
    </lineage>
</organism>
<protein>
    <submittedName>
        <fullName evidence="7">ATP synthase mitochondrial F1 complex assembly factor 2</fullName>
    </submittedName>
</protein>
<keyword evidence="6" id="KW-1185">Reference proteome</keyword>
<dbReference type="InterPro" id="IPR011419">
    <property type="entry name" value="ATP12_ATP_synth-F1-assembly"/>
</dbReference>
<comment type="similarity">
    <text evidence="2">Belongs to the ATP12 family.</text>
</comment>
<evidence type="ECO:0000256" key="4">
    <source>
        <dbReference type="ARBA" id="ARBA00023128"/>
    </source>
</evidence>
<evidence type="ECO:0000256" key="5">
    <source>
        <dbReference type="ARBA" id="ARBA00023186"/>
    </source>
</evidence>
<dbReference type="PANTHER" id="PTHR21013:SF10">
    <property type="entry name" value="ATP SYNTHASE MITOCHONDRIAL F1 COMPLEX ASSEMBLY FACTOR 2"/>
    <property type="match status" value="1"/>
</dbReference>
<dbReference type="SUPFAM" id="SSF160909">
    <property type="entry name" value="ATP12-like"/>
    <property type="match status" value="1"/>
</dbReference>
<dbReference type="Pfam" id="PF07542">
    <property type="entry name" value="ATP12"/>
    <property type="match status" value="1"/>
</dbReference>
<dbReference type="OrthoDB" id="5673at2759"/>
<dbReference type="InterPro" id="IPR023335">
    <property type="entry name" value="ATP12_ortho_dom_sf"/>
</dbReference>
<keyword evidence="4" id="KW-0496">Mitochondrion</keyword>
<evidence type="ECO:0000256" key="2">
    <source>
        <dbReference type="ARBA" id="ARBA00008231"/>
    </source>
</evidence>
<evidence type="ECO:0000256" key="1">
    <source>
        <dbReference type="ARBA" id="ARBA00004173"/>
    </source>
</evidence>
<dbReference type="Gene3D" id="3.30.2180.10">
    <property type="entry name" value="ATP12-like"/>
    <property type="match status" value="1"/>
</dbReference>
<dbReference type="RefSeq" id="XP_022774316.1">
    <property type="nucleotide sequence ID" value="XM_022918581.1"/>
</dbReference>
<name>A0A6P6BB49_DURZI</name>
<evidence type="ECO:0000313" key="6">
    <source>
        <dbReference type="Proteomes" id="UP000515121"/>
    </source>
</evidence>
<dbReference type="KEGG" id="dzi:111316590"/>
<sequence>MVSNNPCISLGKGPEKSMASSLLNKALKPMKQSYFLSTLRSLNFTSIATVHDIPSDGHSSSSFTFDNITNTKEQDNNSIYLKPPTSNVKLETTTSSSVTMPMSFMTGSIVGKRFYKKVSTRESDDGVGWMVMLDYRTLKSPSKRPLKLPTLALAKAIAAEWEYQQTDGIRPFTMPLMKLACTALERVTLTRVKIIENLIKKFNQDLVFCRAPEDNTLTVDLHARQVEKVDPLLAWVNSEFGFKPIVYSSFFGGKQGDGLTKAVENLLKKTDDCELAAIDALAAAAHSLVIALGIFRGKLQIEEAIELIRLEEDLQVDKWGLVEGGHDVDIADLKVQISSAAVFLGLSRRNSFSD</sequence>
<gene>
    <name evidence="7" type="primary">LOC111316590</name>
</gene>
<keyword evidence="3" id="KW-0809">Transit peptide</keyword>
<dbReference type="InterPro" id="IPR042272">
    <property type="entry name" value="ATP12_ATP_synth-F1-assembly_N"/>
</dbReference>
<evidence type="ECO:0000313" key="7">
    <source>
        <dbReference type="RefSeq" id="XP_022774316.1"/>
    </source>
</evidence>
<evidence type="ECO:0000256" key="3">
    <source>
        <dbReference type="ARBA" id="ARBA00022946"/>
    </source>
</evidence>
<reference evidence="7" key="1">
    <citation type="submission" date="2025-08" db="UniProtKB">
        <authorList>
            <consortium name="RefSeq"/>
        </authorList>
    </citation>
    <scope>IDENTIFICATION</scope>
    <source>
        <tissue evidence="7">Fruit stalk</tissue>
    </source>
</reference>
<dbReference type="Proteomes" id="UP000515121">
    <property type="component" value="Unplaced"/>
</dbReference>
<dbReference type="GeneID" id="111316590"/>
<dbReference type="Gene3D" id="1.10.3580.10">
    <property type="entry name" value="ATP12 ATPase"/>
    <property type="match status" value="1"/>
</dbReference>
<comment type="subcellular location">
    <subcellularLocation>
        <location evidence="1">Mitochondrion</location>
    </subcellularLocation>
</comment>
<accession>A0A6P6BB49</accession>
<proteinExistence type="inferred from homology"/>
<dbReference type="AlphaFoldDB" id="A0A6P6BB49"/>
<dbReference type="PANTHER" id="PTHR21013">
    <property type="entry name" value="ATP SYNTHASE MITOCHONDRIAL F1 COMPLEX ASSEMBLY FACTOR 2/ATP12 PROTEIN, MITOCHONDRIAL PRECURSOR"/>
    <property type="match status" value="1"/>
</dbReference>
<dbReference type="GO" id="GO:0005739">
    <property type="term" value="C:mitochondrion"/>
    <property type="evidence" value="ECO:0007669"/>
    <property type="project" value="UniProtKB-SubCell"/>
</dbReference>
<dbReference type="GO" id="GO:0033615">
    <property type="term" value="P:mitochondrial proton-transporting ATP synthase complex assembly"/>
    <property type="evidence" value="ECO:0007669"/>
    <property type="project" value="TreeGrafter"/>
</dbReference>
<keyword evidence="5" id="KW-0143">Chaperone</keyword>